<sequence length="602" mass="66920">MSVRLVVQNRETSWFSGSDSAGYFRALINGEGLIDATESESANRFFAARPELKNFAKGLAGSGRDLVRFVWIDSDKRWFAVRIELDVTASGEQRSNLIAKPIEPPFGLTLRELDVLTLIAGGLSNQDIAACLETSQRTVTTHNERILVKLGQVSRTGAATLATDLGLLRLPTPGGGRNLMPLTAGLVDSRVPLPHDTVRSFVSSSLDRRPILIGTPLSTQGLASADAYEMLNGARLAVDEINRRGGVSGRRIELKIAECDVGDEADVVRAVKSLVDAEVDAITSGYSCAEESVQDVLAEYGAPYLHCATMEAMVDRVRQDRHRLRNVFQLCPSDINYGPRFIQFLSELEKSRKWIPQSRRVVVIQPRWSRMDIGFMTLERMARKAGFKVDLLEDLPFRNIDWNGVMDKLHRSDPAAIFLAYYFPEESISFLQHFLSRPANALVYTLYGPSIPAYRQQLGHSAEGVIWATTTGLYSDQLAIGFAERYERMHGQKPGHSHAGLAYDRVNILATAWTRANNPRAFDKVIPEIRSVIHRGVNGAYFFDNVGQCAQSYPDTSVDPSISQAHLIYQIQHGEQRILSPAPYGQSAFMLPPWLRRKKLGA</sequence>
<evidence type="ECO:0000256" key="3">
    <source>
        <dbReference type="ARBA" id="ARBA00022970"/>
    </source>
</evidence>
<dbReference type="GO" id="GO:0006355">
    <property type="term" value="P:regulation of DNA-templated transcription"/>
    <property type="evidence" value="ECO:0007669"/>
    <property type="project" value="InterPro"/>
</dbReference>
<dbReference type="Gene3D" id="1.10.10.10">
    <property type="entry name" value="Winged helix-like DNA-binding domain superfamily/Winged helix DNA-binding domain"/>
    <property type="match status" value="1"/>
</dbReference>
<dbReference type="AlphaFoldDB" id="A0A7C9R7Q6"/>
<name>A0A7C9R7Q6_9HYPH</name>
<dbReference type="GO" id="GO:0003677">
    <property type="term" value="F:DNA binding"/>
    <property type="evidence" value="ECO:0007669"/>
    <property type="project" value="InterPro"/>
</dbReference>
<dbReference type="Gene3D" id="3.40.50.2300">
    <property type="match status" value="2"/>
</dbReference>
<accession>A0A7C9R7Q6</accession>
<dbReference type="SMART" id="SM00421">
    <property type="entry name" value="HTH_LUXR"/>
    <property type="match status" value="1"/>
</dbReference>
<dbReference type="SUPFAM" id="SSF46894">
    <property type="entry name" value="C-terminal effector domain of the bipartite response regulators"/>
    <property type="match status" value="1"/>
</dbReference>
<dbReference type="PANTHER" id="PTHR30483">
    <property type="entry name" value="LEUCINE-SPECIFIC-BINDING PROTEIN"/>
    <property type="match status" value="1"/>
</dbReference>
<dbReference type="InterPro" id="IPR016032">
    <property type="entry name" value="Sig_transdc_resp-reg_C-effctor"/>
</dbReference>
<reference evidence="5 6" key="1">
    <citation type="submission" date="2020-02" db="EMBL/GenBank/DDBJ databases">
        <title>Genome sequence of the type strain CGMCC 1.15528 of Mesorhizobium zhangyense.</title>
        <authorList>
            <person name="Gao J."/>
            <person name="Sun J."/>
        </authorList>
    </citation>
    <scope>NUCLEOTIDE SEQUENCE [LARGE SCALE GENOMIC DNA]</scope>
    <source>
        <strain evidence="5 6">CGMCC 1.15528</strain>
    </source>
</reference>
<keyword evidence="3" id="KW-0813">Transport</keyword>
<dbReference type="InterPro" id="IPR036388">
    <property type="entry name" value="WH-like_DNA-bd_sf"/>
</dbReference>
<comment type="similarity">
    <text evidence="1">Belongs to the leucine-binding protein family.</text>
</comment>
<organism evidence="5 6">
    <name type="scientific">Mesorhizobium zhangyense</name>
    <dbReference type="NCBI Taxonomy" id="1776730"/>
    <lineage>
        <taxon>Bacteria</taxon>
        <taxon>Pseudomonadati</taxon>
        <taxon>Pseudomonadota</taxon>
        <taxon>Alphaproteobacteria</taxon>
        <taxon>Hyphomicrobiales</taxon>
        <taxon>Phyllobacteriaceae</taxon>
        <taxon>Mesorhizobium</taxon>
    </lineage>
</organism>
<proteinExistence type="inferred from homology"/>
<dbReference type="PRINTS" id="PR00038">
    <property type="entry name" value="HTHLUXR"/>
</dbReference>
<comment type="caution">
    <text evidence="5">The sequence shown here is derived from an EMBL/GenBank/DDBJ whole genome shotgun (WGS) entry which is preliminary data.</text>
</comment>
<dbReference type="Pfam" id="PF13458">
    <property type="entry name" value="Peripla_BP_6"/>
    <property type="match status" value="1"/>
</dbReference>
<evidence type="ECO:0000259" key="4">
    <source>
        <dbReference type="PROSITE" id="PS50043"/>
    </source>
</evidence>
<evidence type="ECO:0000313" key="5">
    <source>
        <dbReference type="EMBL" id="NGN41876.1"/>
    </source>
</evidence>
<evidence type="ECO:0000313" key="6">
    <source>
        <dbReference type="Proteomes" id="UP000481252"/>
    </source>
</evidence>
<dbReference type="GO" id="GO:0006865">
    <property type="term" value="P:amino acid transport"/>
    <property type="evidence" value="ECO:0007669"/>
    <property type="project" value="UniProtKB-KW"/>
</dbReference>
<dbReference type="Proteomes" id="UP000481252">
    <property type="component" value="Unassembled WGS sequence"/>
</dbReference>
<dbReference type="InterPro" id="IPR051010">
    <property type="entry name" value="BCAA_transport"/>
</dbReference>
<dbReference type="Pfam" id="PF00196">
    <property type="entry name" value="GerE"/>
    <property type="match status" value="1"/>
</dbReference>
<dbReference type="SUPFAM" id="SSF53822">
    <property type="entry name" value="Periplasmic binding protein-like I"/>
    <property type="match status" value="1"/>
</dbReference>
<keyword evidence="6" id="KW-1185">Reference proteome</keyword>
<feature type="domain" description="HTH luxR-type" evidence="4">
    <location>
        <begin position="101"/>
        <end position="166"/>
    </location>
</feature>
<dbReference type="InterPro" id="IPR000792">
    <property type="entry name" value="Tscrpt_reg_LuxR_C"/>
</dbReference>
<dbReference type="InterPro" id="IPR028081">
    <property type="entry name" value="Leu-bd"/>
</dbReference>
<dbReference type="RefSeq" id="WP_165117706.1">
    <property type="nucleotide sequence ID" value="NZ_JAAKZG010000004.1"/>
</dbReference>
<protein>
    <submittedName>
        <fullName evidence="5">ABC transporter substrate-binding protein</fullName>
    </submittedName>
</protein>
<dbReference type="EMBL" id="JAAKZG010000004">
    <property type="protein sequence ID" value="NGN41876.1"/>
    <property type="molecule type" value="Genomic_DNA"/>
</dbReference>
<dbReference type="CDD" id="cd06170">
    <property type="entry name" value="LuxR_C_like"/>
    <property type="match status" value="1"/>
</dbReference>
<keyword evidence="2" id="KW-0732">Signal</keyword>
<dbReference type="PROSITE" id="PS50043">
    <property type="entry name" value="HTH_LUXR_2"/>
    <property type="match status" value="1"/>
</dbReference>
<gene>
    <name evidence="5" type="ORF">G6N74_12425</name>
</gene>
<keyword evidence="3" id="KW-0029">Amino-acid transport</keyword>
<evidence type="ECO:0000256" key="1">
    <source>
        <dbReference type="ARBA" id="ARBA00010062"/>
    </source>
</evidence>
<dbReference type="InterPro" id="IPR028082">
    <property type="entry name" value="Peripla_BP_I"/>
</dbReference>
<evidence type="ECO:0000256" key="2">
    <source>
        <dbReference type="ARBA" id="ARBA00022729"/>
    </source>
</evidence>
<dbReference type="PANTHER" id="PTHR30483:SF6">
    <property type="entry name" value="PERIPLASMIC BINDING PROTEIN OF ABC TRANSPORTER FOR NATURAL AMINO ACIDS"/>
    <property type="match status" value="1"/>
</dbReference>